<dbReference type="EMBL" id="CAJVPI010000367">
    <property type="protein sequence ID" value="CAG8525901.1"/>
    <property type="molecule type" value="Genomic_DNA"/>
</dbReference>
<evidence type="ECO:0000256" key="1">
    <source>
        <dbReference type="SAM" id="Coils"/>
    </source>
</evidence>
<accession>A0A9N9AAL6</accession>
<gene>
    <name evidence="2" type="ORF">PBRASI_LOCUS3868</name>
</gene>
<dbReference type="OrthoDB" id="2448138at2759"/>
<dbReference type="Proteomes" id="UP000789739">
    <property type="component" value="Unassembled WGS sequence"/>
</dbReference>
<sequence length="87" mass="9992">QSKSISRRRNYKLIVGITELGREKDLLIYKNAKLLAKEAGLMVRIVELKENAENAKLRDAELNARIMELGKEMLIRNAQHITKIQSC</sequence>
<comment type="caution">
    <text evidence="2">The sequence shown here is derived from an EMBL/GenBank/DDBJ whole genome shotgun (WGS) entry which is preliminary data.</text>
</comment>
<dbReference type="AlphaFoldDB" id="A0A9N9AAL6"/>
<keyword evidence="1" id="KW-0175">Coiled coil</keyword>
<evidence type="ECO:0000313" key="2">
    <source>
        <dbReference type="EMBL" id="CAG8525901.1"/>
    </source>
</evidence>
<evidence type="ECO:0000313" key="3">
    <source>
        <dbReference type="Proteomes" id="UP000789739"/>
    </source>
</evidence>
<reference evidence="2" key="1">
    <citation type="submission" date="2021-06" db="EMBL/GenBank/DDBJ databases">
        <authorList>
            <person name="Kallberg Y."/>
            <person name="Tangrot J."/>
            <person name="Rosling A."/>
        </authorList>
    </citation>
    <scope>NUCLEOTIDE SEQUENCE</scope>
    <source>
        <strain evidence="2">BR232B</strain>
    </source>
</reference>
<proteinExistence type="predicted"/>
<protein>
    <submittedName>
        <fullName evidence="2">2516_t:CDS:1</fullName>
    </submittedName>
</protein>
<organism evidence="2 3">
    <name type="scientific">Paraglomus brasilianum</name>
    <dbReference type="NCBI Taxonomy" id="144538"/>
    <lineage>
        <taxon>Eukaryota</taxon>
        <taxon>Fungi</taxon>
        <taxon>Fungi incertae sedis</taxon>
        <taxon>Mucoromycota</taxon>
        <taxon>Glomeromycotina</taxon>
        <taxon>Glomeromycetes</taxon>
        <taxon>Paraglomerales</taxon>
        <taxon>Paraglomeraceae</taxon>
        <taxon>Paraglomus</taxon>
    </lineage>
</organism>
<name>A0A9N9AAL6_9GLOM</name>
<feature type="non-terminal residue" evidence="2">
    <location>
        <position position="1"/>
    </location>
</feature>
<keyword evidence="3" id="KW-1185">Reference proteome</keyword>
<feature type="coiled-coil region" evidence="1">
    <location>
        <begin position="45"/>
        <end position="72"/>
    </location>
</feature>